<dbReference type="GO" id="GO:0051213">
    <property type="term" value="F:dioxygenase activity"/>
    <property type="evidence" value="ECO:0007669"/>
    <property type="project" value="UniProtKB-KW"/>
</dbReference>
<dbReference type="PANTHER" id="PTHR12463">
    <property type="entry name" value="OXYGENASE-RELATED"/>
    <property type="match status" value="1"/>
</dbReference>
<evidence type="ECO:0000256" key="1">
    <source>
        <dbReference type="ARBA" id="ARBA00001954"/>
    </source>
</evidence>
<dbReference type="GO" id="GO:0030496">
    <property type="term" value="C:midbody"/>
    <property type="evidence" value="ECO:0007669"/>
    <property type="project" value="TreeGrafter"/>
</dbReference>
<dbReference type="GO" id="GO:0032451">
    <property type="term" value="F:demethylase activity"/>
    <property type="evidence" value="ECO:0007669"/>
    <property type="project" value="TreeGrafter"/>
</dbReference>
<dbReference type="Proteomes" id="UP000515159">
    <property type="component" value="Chromosome 15"/>
</dbReference>
<dbReference type="GO" id="GO:0003779">
    <property type="term" value="F:actin binding"/>
    <property type="evidence" value="ECO:0007669"/>
    <property type="project" value="TreeGrafter"/>
</dbReference>
<dbReference type="Gene3D" id="2.60.120.590">
    <property type="entry name" value="Alpha-ketoglutarate-dependent dioxygenase AlkB-like"/>
    <property type="match status" value="1"/>
</dbReference>
<keyword evidence="2" id="KW-1185">Reference proteome</keyword>
<dbReference type="CTD" id="54784"/>
<organism evidence="2 3">
    <name type="scientific">Geotrypetes seraphini</name>
    <name type="common">Gaboon caecilian</name>
    <name type="synonym">Caecilia seraphini</name>
    <dbReference type="NCBI Taxonomy" id="260995"/>
    <lineage>
        <taxon>Eukaryota</taxon>
        <taxon>Metazoa</taxon>
        <taxon>Chordata</taxon>
        <taxon>Craniata</taxon>
        <taxon>Vertebrata</taxon>
        <taxon>Euteleostomi</taxon>
        <taxon>Amphibia</taxon>
        <taxon>Gymnophiona</taxon>
        <taxon>Geotrypetes</taxon>
    </lineage>
</organism>
<dbReference type="InParanoid" id="A0A6P8PCH5"/>
<protein>
    <submittedName>
        <fullName evidence="3">Alpha-ketoglutarate-dependent dioxygenase alkB homolog 4</fullName>
    </submittedName>
</protein>
<dbReference type="InterPro" id="IPR032857">
    <property type="entry name" value="ALKBH4"/>
</dbReference>
<keyword evidence="3" id="KW-0223">Dioxygenase</keyword>
<gene>
    <name evidence="3" type="primary">ALKBH4</name>
</gene>
<keyword evidence="3" id="KW-0560">Oxidoreductase</keyword>
<sequence>MAALRQQESCACKGIRSCLVCETSDPGARKRASATLQATFPFIYRPSTGLAVGVVESALAGWAFHFPGVNIVQDFVNEEEECKILQAMDQDIWKVSQSGRKKQDYGPKVNFKKQKLRIGGFSGLPSFSCDLVTRMQQLTVLNGFLPIEQCNLDYNAERGSAIDPHFDDCWLWGERLVTLNFLSDTMLTMSCDQEGSLHLFPIFNHNTCQPSTISAPDTFQTDCCPLHRTASAYPMKLVPYSAVEVTIKLPERSLLVLAEDARYKWKHAIRREHVKHRRVCSTFRELSAEFRCGGKEERLGKELLKIALSFQGKPM</sequence>
<evidence type="ECO:0000313" key="2">
    <source>
        <dbReference type="Proteomes" id="UP000515159"/>
    </source>
</evidence>
<dbReference type="FunCoup" id="A0A6P8PCH5">
    <property type="interactions" value="302"/>
</dbReference>
<comment type="cofactor">
    <cofactor evidence="1">
        <name>Fe(2+)</name>
        <dbReference type="ChEBI" id="CHEBI:29033"/>
    </cofactor>
</comment>
<dbReference type="SUPFAM" id="SSF51197">
    <property type="entry name" value="Clavaminate synthase-like"/>
    <property type="match status" value="1"/>
</dbReference>
<name>A0A6P8PCH5_GEOSA</name>
<dbReference type="InterPro" id="IPR037151">
    <property type="entry name" value="AlkB-like_sf"/>
</dbReference>
<evidence type="ECO:0000313" key="3">
    <source>
        <dbReference type="RefSeq" id="XP_033778750.1"/>
    </source>
</evidence>
<dbReference type="OrthoDB" id="442860at2759"/>
<dbReference type="GO" id="GO:0070938">
    <property type="term" value="C:contractile ring"/>
    <property type="evidence" value="ECO:0007669"/>
    <property type="project" value="TreeGrafter"/>
</dbReference>
<dbReference type="GO" id="GO:0070988">
    <property type="term" value="P:demethylation"/>
    <property type="evidence" value="ECO:0007669"/>
    <property type="project" value="InterPro"/>
</dbReference>
<dbReference type="RefSeq" id="XP_033778750.1">
    <property type="nucleotide sequence ID" value="XM_033922859.1"/>
</dbReference>
<accession>A0A6P8PCH5</accession>
<dbReference type="KEGG" id="gsh:117349415"/>
<dbReference type="GeneID" id="117349415"/>
<proteinExistence type="predicted"/>
<dbReference type="AlphaFoldDB" id="A0A6P8PCH5"/>
<dbReference type="GO" id="GO:0031032">
    <property type="term" value="P:actomyosin structure organization"/>
    <property type="evidence" value="ECO:0007669"/>
    <property type="project" value="TreeGrafter"/>
</dbReference>
<reference evidence="3" key="1">
    <citation type="submission" date="2025-08" db="UniProtKB">
        <authorList>
            <consortium name="RefSeq"/>
        </authorList>
    </citation>
    <scope>IDENTIFICATION</scope>
</reference>
<dbReference type="PANTHER" id="PTHR12463:SF0">
    <property type="entry name" value="ALPHA-KETOGLUTARATE-DEPENDENT DIOXYGENASE ALKB HOMOLOG 4"/>
    <property type="match status" value="1"/>
</dbReference>